<protein>
    <submittedName>
        <fullName evidence="1">Uncharacterized protein</fullName>
    </submittedName>
</protein>
<gene>
    <name evidence="1" type="ORF">RDB_LOCUS121975</name>
</gene>
<feature type="non-terminal residue" evidence="1">
    <location>
        <position position="1"/>
    </location>
</feature>
<evidence type="ECO:0000313" key="2">
    <source>
        <dbReference type="Proteomes" id="UP000663827"/>
    </source>
</evidence>
<name>A0A8H3E2F9_9AGAM</name>
<organism evidence="1 2">
    <name type="scientific">Rhizoctonia solani</name>
    <dbReference type="NCBI Taxonomy" id="456999"/>
    <lineage>
        <taxon>Eukaryota</taxon>
        <taxon>Fungi</taxon>
        <taxon>Dikarya</taxon>
        <taxon>Basidiomycota</taxon>
        <taxon>Agaricomycotina</taxon>
        <taxon>Agaricomycetes</taxon>
        <taxon>Cantharellales</taxon>
        <taxon>Ceratobasidiaceae</taxon>
        <taxon>Rhizoctonia</taxon>
    </lineage>
</organism>
<comment type="caution">
    <text evidence="1">The sequence shown here is derived from an EMBL/GenBank/DDBJ whole genome shotgun (WGS) entry which is preliminary data.</text>
</comment>
<dbReference type="EMBL" id="CAJNJQ010002818">
    <property type="protein sequence ID" value="CAE7185743.1"/>
    <property type="molecule type" value="Genomic_DNA"/>
</dbReference>
<accession>A0A8H3E2F9</accession>
<proteinExistence type="predicted"/>
<evidence type="ECO:0000313" key="1">
    <source>
        <dbReference type="EMBL" id="CAE7185743.1"/>
    </source>
</evidence>
<sequence length="64" mass="7139">YVSVIACHIWWDARVGFVSLFPTTLVKTTDQYLRAFGVISENQGGSNDCLWESHKMGEVGGIFT</sequence>
<dbReference type="AlphaFoldDB" id="A0A8H3E2F9"/>
<dbReference type="Proteomes" id="UP000663827">
    <property type="component" value="Unassembled WGS sequence"/>
</dbReference>
<reference evidence="1" key="1">
    <citation type="submission" date="2021-01" db="EMBL/GenBank/DDBJ databases">
        <authorList>
            <person name="Kaushik A."/>
        </authorList>
    </citation>
    <scope>NUCLEOTIDE SEQUENCE</scope>
    <source>
        <strain evidence="1">AG5</strain>
    </source>
</reference>